<organism evidence="1 2">
    <name type="scientific">Portunus trituberculatus</name>
    <name type="common">Swimming crab</name>
    <name type="synonym">Neptunus trituberculatus</name>
    <dbReference type="NCBI Taxonomy" id="210409"/>
    <lineage>
        <taxon>Eukaryota</taxon>
        <taxon>Metazoa</taxon>
        <taxon>Ecdysozoa</taxon>
        <taxon>Arthropoda</taxon>
        <taxon>Crustacea</taxon>
        <taxon>Multicrustacea</taxon>
        <taxon>Malacostraca</taxon>
        <taxon>Eumalacostraca</taxon>
        <taxon>Eucarida</taxon>
        <taxon>Decapoda</taxon>
        <taxon>Pleocyemata</taxon>
        <taxon>Brachyura</taxon>
        <taxon>Eubrachyura</taxon>
        <taxon>Portunoidea</taxon>
        <taxon>Portunidae</taxon>
        <taxon>Portuninae</taxon>
        <taxon>Portunus</taxon>
    </lineage>
</organism>
<protein>
    <submittedName>
        <fullName evidence="1">Uncharacterized protein</fullName>
    </submittedName>
</protein>
<accession>A0A5B7H3W5</accession>
<dbReference type="Proteomes" id="UP000324222">
    <property type="component" value="Unassembled WGS sequence"/>
</dbReference>
<evidence type="ECO:0000313" key="2">
    <source>
        <dbReference type="Proteomes" id="UP000324222"/>
    </source>
</evidence>
<dbReference type="EMBL" id="VSRR010025252">
    <property type="protein sequence ID" value="MPC66770.1"/>
    <property type="molecule type" value="Genomic_DNA"/>
</dbReference>
<gene>
    <name evidence="1" type="ORF">E2C01_060923</name>
</gene>
<reference evidence="1 2" key="1">
    <citation type="submission" date="2019-05" db="EMBL/GenBank/DDBJ databases">
        <title>Another draft genome of Portunus trituberculatus and its Hox gene families provides insights of decapod evolution.</title>
        <authorList>
            <person name="Jeong J.-H."/>
            <person name="Song I."/>
            <person name="Kim S."/>
            <person name="Choi T."/>
            <person name="Kim D."/>
            <person name="Ryu S."/>
            <person name="Kim W."/>
        </authorList>
    </citation>
    <scope>NUCLEOTIDE SEQUENCE [LARGE SCALE GENOMIC DNA]</scope>
    <source>
        <tissue evidence="1">Muscle</tissue>
    </source>
</reference>
<dbReference type="AlphaFoldDB" id="A0A5B7H3W5"/>
<keyword evidence="2" id="KW-1185">Reference proteome</keyword>
<sequence length="78" mass="8660">MWLPLSIRVTDVSVIWECVPNPSHSPAKGASCCELILCSSLPLVDQFSHASPAGEFVEGDEQHRVYFTSWEENKARLG</sequence>
<evidence type="ECO:0000313" key="1">
    <source>
        <dbReference type="EMBL" id="MPC66770.1"/>
    </source>
</evidence>
<comment type="caution">
    <text evidence="1">The sequence shown here is derived from an EMBL/GenBank/DDBJ whole genome shotgun (WGS) entry which is preliminary data.</text>
</comment>
<proteinExistence type="predicted"/>
<name>A0A5B7H3W5_PORTR</name>